<accession>A0A3B1DIJ7</accession>
<organism evidence="1">
    <name type="scientific">hydrothermal vent metagenome</name>
    <dbReference type="NCBI Taxonomy" id="652676"/>
    <lineage>
        <taxon>unclassified sequences</taxon>
        <taxon>metagenomes</taxon>
        <taxon>ecological metagenomes</taxon>
    </lineage>
</organism>
<proteinExistence type="predicted"/>
<dbReference type="AlphaFoldDB" id="A0A3B1DIJ7"/>
<name>A0A3B1DIJ7_9ZZZZ</name>
<reference evidence="1" key="1">
    <citation type="submission" date="2018-06" db="EMBL/GenBank/DDBJ databases">
        <authorList>
            <person name="Zhirakovskaya E."/>
        </authorList>
    </citation>
    <scope>NUCLEOTIDE SEQUENCE</scope>
</reference>
<protein>
    <submittedName>
        <fullName evidence="1">Uncharacterized protein</fullName>
    </submittedName>
</protein>
<gene>
    <name evidence="1" type="ORF">MNBD_NITROSPIRAE03-1225</name>
</gene>
<sequence length="30" mass="3089">MAVGMDAGRVETGFEGLSMAEDVSECQAVV</sequence>
<dbReference type="EMBL" id="UOGI01000023">
    <property type="protein sequence ID" value="VAX28447.1"/>
    <property type="molecule type" value="Genomic_DNA"/>
</dbReference>
<evidence type="ECO:0000313" key="1">
    <source>
        <dbReference type="EMBL" id="VAX28447.1"/>
    </source>
</evidence>